<feature type="repeat" description="Cell wall-binding" evidence="2">
    <location>
        <begin position="207"/>
        <end position="227"/>
    </location>
</feature>
<feature type="signal peptide" evidence="3">
    <location>
        <begin position="1"/>
        <end position="24"/>
    </location>
</feature>
<dbReference type="PROSITE" id="PS51170">
    <property type="entry name" value="CW"/>
    <property type="match status" value="2"/>
</dbReference>
<feature type="chain" id="PRO_5037633486" evidence="3">
    <location>
        <begin position="25"/>
        <end position="742"/>
    </location>
</feature>
<evidence type="ECO:0000256" key="1">
    <source>
        <dbReference type="ARBA" id="ARBA00022737"/>
    </source>
</evidence>
<comment type="caution">
    <text evidence="4">The sequence shown here is derived from an EMBL/GenBank/DDBJ whole genome shotgun (WGS) entry which is preliminary data.</text>
</comment>
<proteinExistence type="predicted"/>
<dbReference type="Proteomes" id="UP000610760">
    <property type="component" value="Unassembled WGS sequence"/>
</dbReference>
<dbReference type="SUPFAM" id="SSF69360">
    <property type="entry name" value="Cell wall binding repeat"/>
    <property type="match status" value="1"/>
</dbReference>
<evidence type="ECO:0000256" key="2">
    <source>
        <dbReference type="PROSITE-ProRule" id="PRU00591"/>
    </source>
</evidence>
<keyword evidence="1" id="KW-0677">Repeat</keyword>
<keyword evidence="3" id="KW-0732">Signal</keyword>
<accession>A0A926E444</accession>
<reference evidence="4" key="1">
    <citation type="submission" date="2020-08" db="EMBL/GenBank/DDBJ databases">
        <title>Genome public.</title>
        <authorList>
            <person name="Liu C."/>
            <person name="Sun Q."/>
        </authorList>
    </citation>
    <scope>NUCLEOTIDE SEQUENCE</scope>
    <source>
        <strain evidence="4">NSJ-33</strain>
    </source>
</reference>
<dbReference type="AlphaFoldDB" id="A0A926E444"/>
<feature type="repeat" description="Cell wall-binding" evidence="2">
    <location>
        <begin position="159"/>
        <end position="178"/>
    </location>
</feature>
<evidence type="ECO:0000256" key="3">
    <source>
        <dbReference type="SAM" id="SignalP"/>
    </source>
</evidence>
<dbReference type="RefSeq" id="WP_249294064.1">
    <property type="nucleotide sequence ID" value="NZ_JACRSV010000001.1"/>
</dbReference>
<dbReference type="Pfam" id="PF01473">
    <property type="entry name" value="Choline_bind_1"/>
    <property type="match status" value="2"/>
</dbReference>
<dbReference type="Gene3D" id="2.10.270.10">
    <property type="entry name" value="Cholin Binding"/>
    <property type="match status" value="2"/>
</dbReference>
<organism evidence="4 5">
    <name type="scientific">Fumia xinanensis</name>
    <dbReference type="NCBI Taxonomy" id="2763659"/>
    <lineage>
        <taxon>Bacteria</taxon>
        <taxon>Bacillati</taxon>
        <taxon>Bacillota</taxon>
        <taxon>Clostridia</taxon>
        <taxon>Eubacteriales</taxon>
        <taxon>Oscillospiraceae</taxon>
        <taxon>Fumia</taxon>
    </lineage>
</organism>
<dbReference type="Pfam" id="PF19127">
    <property type="entry name" value="Choline_bind_3"/>
    <property type="match status" value="1"/>
</dbReference>
<evidence type="ECO:0000313" key="5">
    <source>
        <dbReference type="Proteomes" id="UP000610760"/>
    </source>
</evidence>
<dbReference type="InterPro" id="IPR018337">
    <property type="entry name" value="Cell_wall/Cho-bd_repeat"/>
</dbReference>
<dbReference type="EMBL" id="JACRSV010000001">
    <property type="protein sequence ID" value="MBC8559180.1"/>
    <property type="molecule type" value="Genomic_DNA"/>
</dbReference>
<gene>
    <name evidence="4" type="ORF">H8710_03755</name>
</gene>
<evidence type="ECO:0000313" key="4">
    <source>
        <dbReference type="EMBL" id="MBC8559180.1"/>
    </source>
</evidence>
<protein>
    <submittedName>
        <fullName evidence="4">N-acetylmuramoyl-L-alanine amidase family protein</fullName>
    </submittedName>
</protein>
<name>A0A926E444_9FIRM</name>
<sequence>MKRTAALVMTIVMAFVISFTGVSASSEAEQNSYGGKPDVTIATAPFPGGMEQEEDSNGQDSLSLEEYIAGGYEEVNTLSWINSLNLEQNGTVEYEIVYFDNEVTKCQILQENGSMRFLTGWVRDGDYWIYYDNYGNQVTGWYKIDGLWYYFDRVYGRMLTGWQEIASEWYYFNPNGSMKHGWLYTGDQTTFYYMGVPGDPDTGAMYTGGWLHDITGKWYYINDDGKMIMGWKTVSGKTYYFLDTDVVDTSGEMVTGTHTVDGVTYMFDSKGVRINSAPPSNISNRSLYVLFCNDLVDKDDNLNAVHNIQTSMKRMGYMDCTYLAMPYYPYKAYAQLPYSNVAVLHGHGEPGVSFYQDPSAQKKNDNHMFSSHTLSDGSTYSSYGYWADLNVTVEKDDYFIEDYLPGQLSNLDFVCIISCYSARKQLLRDTTKYMNESMAGAIHNKGAKAVMGYYNRVAGGEFYADFLFNYLEQGQDIKTAIKSANEQYAHLYGVPDPNAKEPTSPHHPKNQRFVGNGSICLNKSFSNDSYSQIPDNWIYRTPVKVAPSLDYTGTEQFKISKLYHVVNNVDAVIKTDYFTKDGIEYGYDETGRLVSIDMNREYTEKSPDEVTEERMLQSLRTQLSGWIPDAEYYDVSLFMESIGGYQAMMENEMNDIIAAYFDEAGKLDRVIIDYKNTFVPTVEQQAHYEAELEKYLSEKAGTYSSYTIETEYRSVQDKNFAIYTIYFDKEGGGSWAEKIAVG</sequence>
<keyword evidence="5" id="KW-1185">Reference proteome</keyword>